<gene>
    <name evidence="2" type="ORF">Tci_401238</name>
</gene>
<feature type="region of interest" description="Disordered" evidence="1">
    <location>
        <begin position="206"/>
        <end position="324"/>
    </location>
</feature>
<evidence type="ECO:0000256" key="1">
    <source>
        <dbReference type="SAM" id="MobiDB-lite"/>
    </source>
</evidence>
<proteinExistence type="predicted"/>
<reference evidence="2" key="1">
    <citation type="journal article" date="2019" name="Sci. Rep.">
        <title>Draft genome of Tanacetum cinerariifolium, the natural source of mosquito coil.</title>
        <authorList>
            <person name="Yamashiro T."/>
            <person name="Shiraishi A."/>
            <person name="Satake H."/>
            <person name="Nakayama K."/>
        </authorList>
    </citation>
    <scope>NUCLEOTIDE SEQUENCE</scope>
</reference>
<dbReference type="AlphaFoldDB" id="A0A699HH71"/>
<dbReference type="EMBL" id="BKCJ010166628">
    <property type="protein sequence ID" value="GEY29264.1"/>
    <property type="molecule type" value="Genomic_DNA"/>
</dbReference>
<feature type="compositionally biased region" description="Basic and acidic residues" evidence="1">
    <location>
        <begin position="244"/>
        <end position="254"/>
    </location>
</feature>
<feature type="region of interest" description="Disordered" evidence="1">
    <location>
        <begin position="337"/>
        <end position="382"/>
    </location>
</feature>
<accession>A0A699HH71</accession>
<feature type="compositionally biased region" description="Low complexity" evidence="1">
    <location>
        <begin position="345"/>
        <end position="357"/>
    </location>
</feature>
<name>A0A699HH71_TANCI</name>
<feature type="compositionally biased region" description="Polar residues" evidence="1">
    <location>
        <begin position="255"/>
        <end position="264"/>
    </location>
</feature>
<feature type="compositionally biased region" description="Basic and acidic residues" evidence="1">
    <location>
        <begin position="308"/>
        <end position="323"/>
    </location>
</feature>
<protein>
    <submittedName>
        <fullName evidence="2">Uncharacterized protein</fullName>
    </submittedName>
</protein>
<comment type="caution">
    <text evidence="2">The sequence shown here is derived from an EMBL/GenBank/DDBJ whole genome shotgun (WGS) entry which is preliminary data.</text>
</comment>
<evidence type="ECO:0000313" key="2">
    <source>
        <dbReference type="EMBL" id="GEY29264.1"/>
    </source>
</evidence>
<organism evidence="2">
    <name type="scientific">Tanacetum cinerariifolium</name>
    <name type="common">Dalmatian daisy</name>
    <name type="synonym">Chrysanthemum cinerariifolium</name>
    <dbReference type="NCBI Taxonomy" id="118510"/>
    <lineage>
        <taxon>Eukaryota</taxon>
        <taxon>Viridiplantae</taxon>
        <taxon>Streptophyta</taxon>
        <taxon>Embryophyta</taxon>
        <taxon>Tracheophyta</taxon>
        <taxon>Spermatophyta</taxon>
        <taxon>Magnoliopsida</taxon>
        <taxon>eudicotyledons</taxon>
        <taxon>Gunneridae</taxon>
        <taxon>Pentapetalae</taxon>
        <taxon>asterids</taxon>
        <taxon>campanulids</taxon>
        <taxon>Asterales</taxon>
        <taxon>Asteraceae</taxon>
        <taxon>Asteroideae</taxon>
        <taxon>Anthemideae</taxon>
        <taxon>Anthemidinae</taxon>
        <taxon>Tanacetum</taxon>
    </lineage>
</organism>
<sequence length="677" mass="74482">MSSGSPSIGDGVVPKFDMHIYTFVLTVDEVKSLVEEYLISLDLHPCVSPSVLTMNNLQDDKIGIYDKYLELPYMPCREGIKILVYPSPTGVRAEDVCRLRENMIDLRPVHLTMLYEIGLTTIWKHVGHRPVFEDGEETGDIIALRSRCPEVSGLVKGPLLRRMKLLLSTLPHLCLSDPKSLKNMIIRRLSSTKMKGSFAAKRKAQAAKDKAAGKRSAAEVTSRRTKKKKTTPLSFALSESEGGDSNHRGSDTHHSASPLNTIIQGNVDPTAGGGGLTLESVSYAEDDMDHNLDKVDDGTEVNSPLPERSPEPQHTTHSDEGTHAHSGRYFLHHDEEDAQAHRHASGFVVSSSSGGSSRQVFPQRNPGGDGAGGSSRGDMAPPAPFVPAWRLTTHPILNDTESCRDMMINLATLAVQDQQSRLSDYQAPQCSWLTKTQNQLVDVIHKWNKLADDHKNLQQEHLGCAGKEASLVEKLAAVKKKKDDLLDKSREQAKSIKQLEEDLASKISSLAESEGTASSLKGDLERLTVDLSHAEIVRHNYVRQLLPTAFQRFLSSDENKKSLSDVFNIFQKRIDISGISSKLESSNWSQSSILFSSSLTSLKNGSISGYIVMIPTPKSLIALVIRRNDLSKITPGKDGASLVEIRGVKRCTTIAITYDFGVTAGELHRTNKIVRRT</sequence>